<keyword evidence="1" id="KW-0812">Transmembrane</keyword>
<reference evidence="3 5" key="3">
    <citation type="journal article" date="2022" name="BMC Genomics">
        <title>Comparative genome analysis of mycobacteria focusing on tRNA and non-coding RNA.</title>
        <authorList>
            <person name="Behra P.R.K."/>
            <person name="Pettersson B.M.F."/>
            <person name="Ramesh M."/>
            <person name="Das S."/>
            <person name="Dasgupta S."/>
            <person name="Kirsebom L.A."/>
        </authorList>
    </citation>
    <scope>NUCLEOTIDE SEQUENCE [LARGE SCALE GENOMIC DNA]</scope>
    <source>
        <strain evidence="3 5">DSM 44677</strain>
    </source>
</reference>
<evidence type="ECO:0000313" key="5">
    <source>
        <dbReference type="Proteomes" id="UP001162885"/>
    </source>
</evidence>
<dbReference type="Proteomes" id="UP001162885">
    <property type="component" value="Chromosome"/>
</dbReference>
<sequence>MAEVSAKPHCRSVTAWLLRAVDVVFVAAAAYLCWTLVWCGGPFERMGWIFPAFFVGPPLLLAGAVYFGVCAARGRRVATPIAAIAAVLALSMFLIGTGVLQKVRWAHARPEVLAVADHPPGRGETQHRWIGSYPATVQTNSTGTVLIKFEHSWDGLLYVPSGMEGPDRDGDPRVGPEVMPRWWYYDTD</sequence>
<dbReference type="EMBL" id="CP060016">
    <property type="protein sequence ID" value="UNB99572.1"/>
    <property type="molecule type" value="Genomic_DNA"/>
</dbReference>
<evidence type="ECO:0000313" key="4">
    <source>
        <dbReference type="Proteomes" id="UP000466683"/>
    </source>
</evidence>
<dbReference type="AlphaFoldDB" id="A0AAX2ZXK8"/>
<dbReference type="RefSeq" id="WP_077740646.1">
    <property type="nucleotide sequence ID" value="NZ_AP022579.1"/>
</dbReference>
<feature type="transmembrane region" description="Helical" evidence="1">
    <location>
        <begin position="81"/>
        <end position="100"/>
    </location>
</feature>
<reference evidence="2" key="2">
    <citation type="submission" date="2020-02" db="EMBL/GenBank/DDBJ databases">
        <authorList>
            <person name="Matsumoto Y."/>
            <person name="Kinjo T."/>
            <person name="Motooka D."/>
            <person name="Nabeya D."/>
            <person name="Jung N."/>
            <person name="Uechi K."/>
            <person name="Horii T."/>
            <person name="Iida T."/>
            <person name="Fujita J."/>
            <person name="Nakamura S."/>
        </authorList>
    </citation>
    <scope>NUCLEOTIDE SEQUENCE</scope>
    <source>
        <strain evidence="2">JCM 15653</strain>
    </source>
</reference>
<evidence type="ECO:0000313" key="3">
    <source>
        <dbReference type="EMBL" id="UNB99572.1"/>
    </source>
</evidence>
<gene>
    <name evidence="3" type="ORF">H5U98_29660</name>
    <name evidence="2" type="ORF">MBOE_08720</name>
</gene>
<protein>
    <submittedName>
        <fullName evidence="3">Uncharacterized protein</fullName>
    </submittedName>
</protein>
<keyword evidence="4" id="KW-1185">Reference proteome</keyword>
<evidence type="ECO:0000256" key="1">
    <source>
        <dbReference type="SAM" id="Phobius"/>
    </source>
</evidence>
<keyword evidence="1" id="KW-0472">Membrane</keyword>
<evidence type="ECO:0000313" key="2">
    <source>
        <dbReference type="EMBL" id="BBX89223.1"/>
    </source>
</evidence>
<feature type="transmembrane region" description="Helical" evidence="1">
    <location>
        <begin position="16"/>
        <end position="37"/>
    </location>
</feature>
<keyword evidence="1" id="KW-1133">Transmembrane helix</keyword>
<feature type="transmembrane region" description="Helical" evidence="1">
    <location>
        <begin position="49"/>
        <end position="69"/>
    </location>
</feature>
<organism evidence="3 5">
    <name type="scientific">Mycolicibacterium boenickei</name>
    <dbReference type="NCBI Taxonomy" id="146017"/>
    <lineage>
        <taxon>Bacteria</taxon>
        <taxon>Bacillati</taxon>
        <taxon>Actinomycetota</taxon>
        <taxon>Actinomycetes</taxon>
        <taxon>Mycobacteriales</taxon>
        <taxon>Mycobacteriaceae</taxon>
        <taxon>Mycolicibacterium</taxon>
    </lineage>
</organism>
<name>A0AAX2ZXK8_9MYCO</name>
<proteinExistence type="predicted"/>
<dbReference type="Proteomes" id="UP000466683">
    <property type="component" value="Chromosome"/>
</dbReference>
<dbReference type="EMBL" id="AP022579">
    <property type="protein sequence ID" value="BBX89223.1"/>
    <property type="molecule type" value="Genomic_DNA"/>
</dbReference>
<reference evidence="2 4" key="1">
    <citation type="journal article" date="2019" name="Emerg. Microbes Infect.">
        <title>Comprehensive subspecies identification of 175 nontuberculous mycobacteria species based on 7547 genomic profiles.</title>
        <authorList>
            <person name="Matsumoto Y."/>
            <person name="Kinjo T."/>
            <person name="Motooka D."/>
            <person name="Nabeya D."/>
            <person name="Jung N."/>
            <person name="Uechi K."/>
            <person name="Horii T."/>
            <person name="Iida T."/>
            <person name="Fujita J."/>
            <person name="Nakamura S."/>
        </authorList>
    </citation>
    <scope>NUCLEOTIDE SEQUENCE [LARGE SCALE GENOMIC DNA]</scope>
    <source>
        <strain evidence="2 4">JCM 15653</strain>
    </source>
</reference>
<accession>A0AAX2ZXK8</accession>